<keyword evidence="4" id="KW-0862">Zinc</keyword>
<reference evidence="8" key="1">
    <citation type="journal article" date="2020" name="mSystems">
        <title>Genome- and Community-Level Interaction Insights into Carbon Utilization and Element Cycling Functions of Hydrothermarchaeota in Hydrothermal Sediment.</title>
        <authorList>
            <person name="Zhou Z."/>
            <person name="Liu Y."/>
            <person name="Xu W."/>
            <person name="Pan J."/>
            <person name="Luo Z.H."/>
            <person name="Li M."/>
        </authorList>
    </citation>
    <scope>NUCLEOTIDE SEQUENCE [LARGE SCALE GENOMIC DNA]</scope>
    <source>
        <strain evidence="8">SpSt-413</strain>
    </source>
</reference>
<evidence type="ECO:0000256" key="2">
    <source>
        <dbReference type="ARBA" id="ARBA00022723"/>
    </source>
</evidence>
<dbReference type="PROSITE" id="PS01302">
    <property type="entry name" value="UPF0758"/>
    <property type="match status" value="1"/>
</dbReference>
<evidence type="ECO:0000259" key="7">
    <source>
        <dbReference type="PROSITE" id="PS50249"/>
    </source>
</evidence>
<dbReference type="InterPro" id="IPR025657">
    <property type="entry name" value="RadC_JAB"/>
</dbReference>
<accession>A0A7C3WGE3</accession>
<dbReference type="InterPro" id="IPR020891">
    <property type="entry name" value="UPF0758_CS"/>
</dbReference>
<name>A0A7C3WGE3_9BACT</name>
<dbReference type="GO" id="GO:0046872">
    <property type="term" value="F:metal ion binding"/>
    <property type="evidence" value="ECO:0007669"/>
    <property type="project" value="UniProtKB-KW"/>
</dbReference>
<dbReference type="Gene3D" id="3.40.140.10">
    <property type="entry name" value="Cytidine Deaminase, domain 2"/>
    <property type="match status" value="1"/>
</dbReference>
<dbReference type="GO" id="GO:0008237">
    <property type="term" value="F:metallopeptidase activity"/>
    <property type="evidence" value="ECO:0007669"/>
    <property type="project" value="UniProtKB-KW"/>
</dbReference>
<dbReference type="NCBIfam" id="NF000642">
    <property type="entry name" value="PRK00024.1"/>
    <property type="match status" value="1"/>
</dbReference>
<dbReference type="EMBL" id="DSRP01000147">
    <property type="protein sequence ID" value="HGG91738.1"/>
    <property type="molecule type" value="Genomic_DNA"/>
</dbReference>
<dbReference type="SUPFAM" id="SSF47781">
    <property type="entry name" value="RuvA domain 2-like"/>
    <property type="match status" value="1"/>
</dbReference>
<dbReference type="PROSITE" id="PS50249">
    <property type="entry name" value="MPN"/>
    <property type="match status" value="1"/>
</dbReference>
<dbReference type="InterPro" id="IPR001405">
    <property type="entry name" value="UPF0758"/>
</dbReference>
<dbReference type="SUPFAM" id="SSF102712">
    <property type="entry name" value="JAB1/MPN domain"/>
    <property type="match status" value="1"/>
</dbReference>
<dbReference type="InterPro" id="IPR010994">
    <property type="entry name" value="RuvA_2-like"/>
</dbReference>
<evidence type="ECO:0000256" key="4">
    <source>
        <dbReference type="ARBA" id="ARBA00022833"/>
    </source>
</evidence>
<dbReference type="Pfam" id="PF20582">
    <property type="entry name" value="UPF0758_N"/>
    <property type="match status" value="1"/>
</dbReference>
<comment type="similarity">
    <text evidence="6">Belongs to the UPF0758 family.</text>
</comment>
<gene>
    <name evidence="8" type="primary">radC</name>
    <name evidence="8" type="ORF">ENR59_02140</name>
</gene>
<evidence type="ECO:0000256" key="6">
    <source>
        <dbReference type="RuleBase" id="RU003797"/>
    </source>
</evidence>
<evidence type="ECO:0000256" key="1">
    <source>
        <dbReference type="ARBA" id="ARBA00022670"/>
    </source>
</evidence>
<dbReference type="Pfam" id="PF04002">
    <property type="entry name" value="RadC"/>
    <property type="match status" value="1"/>
</dbReference>
<organism evidence="8">
    <name type="scientific">Fundidesulfovibrio putealis</name>
    <dbReference type="NCBI Taxonomy" id="270496"/>
    <lineage>
        <taxon>Bacteria</taxon>
        <taxon>Pseudomonadati</taxon>
        <taxon>Thermodesulfobacteriota</taxon>
        <taxon>Desulfovibrionia</taxon>
        <taxon>Desulfovibrionales</taxon>
        <taxon>Desulfovibrionaceae</taxon>
        <taxon>Fundidesulfovibrio</taxon>
    </lineage>
</organism>
<evidence type="ECO:0000256" key="5">
    <source>
        <dbReference type="ARBA" id="ARBA00023049"/>
    </source>
</evidence>
<dbReference type="GO" id="GO:0006508">
    <property type="term" value="P:proteolysis"/>
    <property type="evidence" value="ECO:0007669"/>
    <property type="project" value="UniProtKB-KW"/>
</dbReference>
<dbReference type="AlphaFoldDB" id="A0A7C3WGE3"/>
<evidence type="ECO:0000256" key="3">
    <source>
        <dbReference type="ARBA" id="ARBA00022801"/>
    </source>
</evidence>
<evidence type="ECO:0000313" key="8">
    <source>
        <dbReference type="EMBL" id="HGG91738.1"/>
    </source>
</evidence>
<sequence>MLKKEDRPHYLGHRSRLKERLRQDSRALADYEILELLLGYASPRRDVKPLAKALLARFGSLRGVYQASQAQLLEVDGFAEGMAAFWSLWREFLARLGEQAVAERVLVDDPGVVAQLARERLAGLPGEEFWVLLLDAGNRVIGWERVSRGTVDQTPVYPREVLALALARHAAGVVMVHNHPSGDPKPSRSDQDVTRQVRLAAQAVGLKLLDHVIVAGKDFFSFKKARLF</sequence>
<dbReference type="PANTHER" id="PTHR30471:SF3">
    <property type="entry name" value="UPF0758 PROTEIN YEES-RELATED"/>
    <property type="match status" value="1"/>
</dbReference>
<dbReference type="NCBIfam" id="TIGR00608">
    <property type="entry name" value="radc"/>
    <property type="match status" value="1"/>
</dbReference>
<feature type="domain" description="MPN" evidence="7">
    <location>
        <begin position="106"/>
        <end position="228"/>
    </location>
</feature>
<dbReference type="InterPro" id="IPR046778">
    <property type="entry name" value="UPF0758_N"/>
</dbReference>
<dbReference type="PANTHER" id="PTHR30471">
    <property type="entry name" value="DNA REPAIR PROTEIN RADC"/>
    <property type="match status" value="1"/>
</dbReference>
<dbReference type="InterPro" id="IPR037518">
    <property type="entry name" value="MPN"/>
</dbReference>
<dbReference type="CDD" id="cd08071">
    <property type="entry name" value="MPN_DUF2466"/>
    <property type="match status" value="1"/>
</dbReference>
<dbReference type="Gene3D" id="1.10.150.20">
    <property type="entry name" value="5' to 3' exonuclease, C-terminal subdomain"/>
    <property type="match status" value="1"/>
</dbReference>
<proteinExistence type="inferred from homology"/>
<keyword evidence="5" id="KW-0482">Metalloprotease</keyword>
<keyword evidence="3" id="KW-0378">Hydrolase</keyword>
<keyword evidence="2" id="KW-0479">Metal-binding</keyword>
<keyword evidence="1" id="KW-0645">Protease</keyword>
<protein>
    <submittedName>
        <fullName evidence="8">DNA repair protein RadC</fullName>
    </submittedName>
</protein>
<comment type="caution">
    <text evidence="8">The sequence shown here is derived from an EMBL/GenBank/DDBJ whole genome shotgun (WGS) entry which is preliminary data.</text>
</comment>